<dbReference type="InterPro" id="IPR036047">
    <property type="entry name" value="F-box-like_dom_sf"/>
</dbReference>
<dbReference type="InterPro" id="IPR055302">
    <property type="entry name" value="F-box_dom-containing"/>
</dbReference>
<feature type="domain" description="F-box/LRR-repeat protein 15/At3g58940/PEG3-like LRR" evidence="3">
    <location>
        <begin position="126"/>
        <end position="237"/>
    </location>
</feature>
<reference evidence="5" key="1">
    <citation type="journal article" date="2013" name="Nature">
        <title>Draft genome of the wheat A-genome progenitor Triticum urartu.</title>
        <authorList>
            <person name="Ling H.Q."/>
            <person name="Zhao S."/>
            <person name="Liu D."/>
            <person name="Wang J."/>
            <person name="Sun H."/>
            <person name="Zhang C."/>
            <person name="Fan H."/>
            <person name="Li D."/>
            <person name="Dong L."/>
            <person name="Tao Y."/>
            <person name="Gao C."/>
            <person name="Wu H."/>
            <person name="Li Y."/>
            <person name="Cui Y."/>
            <person name="Guo X."/>
            <person name="Zheng S."/>
            <person name="Wang B."/>
            <person name="Yu K."/>
            <person name="Liang Q."/>
            <person name="Yang W."/>
            <person name="Lou X."/>
            <person name="Chen J."/>
            <person name="Feng M."/>
            <person name="Jian J."/>
            <person name="Zhang X."/>
            <person name="Luo G."/>
            <person name="Jiang Y."/>
            <person name="Liu J."/>
            <person name="Wang Z."/>
            <person name="Sha Y."/>
            <person name="Zhang B."/>
            <person name="Wu H."/>
            <person name="Tang D."/>
            <person name="Shen Q."/>
            <person name="Xue P."/>
            <person name="Zou S."/>
            <person name="Wang X."/>
            <person name="Liu X."/>
            <person name="Wang F."/>
            <person name="Yang Y."/>
            <person name="An X."/>
            <person name="Dong Z."/>
            <person name="Zhang K."/>
            <person name="Zhang X."/>
            <person name="Luo M.C."/>
            <person name="Dvorak J."/>
            <person name="Tong Y."/>
            <person name="Wang J."/>
            <person name="Yang H."/>
            <person name="Li Z."/>
            <person name="Wang D."/>
            <person name="Zhang A."/>
            <person name="Wang J."/>
        </authorList>
    </citation>
    <scope>NUCLEOTIDE SEQUENCE</scope>
    <source>
        <strain evidence="5">cv. G1812</strain>
    </source>
</reference>
<evidence type="ECO:0000313" key="5">
    <source>
        <dbReference type="Proteomes" id="UP000015106"/>
    </source>
</evidence>
<protein>
    <recommendedName>
        <fullName evidence="6">F-box domain-containing protein</fullName>
    </recommendedName>
</protein>
<organism evidence="4 5">
    <name type="scientific">Triticum urartu</name>
    <name type="common">Red wild einkorn</name>
    <name type="synonym">Crithodium urartu</name>
    <dbReference type="NCBI Taxonomy" id="4572"/>
    <lineage>
        <taxon>Eukaryota</taxon>
        <taxon>Viridiplantae</taxon>
        <taxon>Streptophyta</taxon>
        <taxon>Embryophyta</taxon>
        <taxon>Tracheophyta</taxon>
        <taxon>Spermatophyta</taxon>
        <taxon>Magnoliopsida</taxon>
        <taxon>Liliopsida</taxon>
        <taxon>Poales</taxon>
        <taxon>Poaceae</taxon>
        <taxon>BOP clade</taxon>
        <taxon>Pooideae</taxon>
        <taxon>Triticodae</taxon>
        <taxon>Triticeae</taxon>
        <taxon>Triticinae</taxon>
        <taxon>Triticum</taxon>
    </lineage>
</organism>
<reference evidence="4" key="2">
    <citation type="submission" date="2018-03" db="EMBL/GenBank/DDBJ databases">
        <title>The Triticum urartu genome reveals the dynamic nature of wheat genome evolution.</title>
        <authorList>
            <person name="Ling H."/>
            <person name="Ma B."/>
            <person name="Shi X."/>
            <person name="Liu H."/>
            <person name="Dong L."/>
            <person name="Sun H."/>
            <person name="Cao Y."/>
            <person name="Gao Q."/>
            <person name="Zheng S."/>
            <person name="Li Y."/>
            <person name="Yu Y."/>
            <person name="Du H."/>
            <person name="Qi M."/>
            <person name="Li Y."/>
            <person name="Yu H."/>
            <person name="Cui Y."/>
            <person name="Wang N."/>
            <person name="Chen C."/>
            <person name="Wu H."/>
            <person name="Zhao Y."/>
            <person name="Zhang J."/>
            <person name="Li Y."/>
            <person name="Zhou W."/>
            <person name="Zhang B."/>
            <person name="Hu W."/>
            <person name="Eijk M."/>
            <person name="Tang J."/>
            <person name="Witsenboer H."/>
            <person name="Zhao S."/>
            <person name="Li Z."/>
            <person name="Zhang A."/>
            <person name="Wang D."/>
            <person name="Liang C."/>
        </authorList>
    </citation>
    <scope>NUCLEOTIDE SEQUENCE [LARGE SCALE GENOMIC DNA]</scope>
    <source>
        <strain evidence="4">cv. G1812</strain>
    </source>
</reference>
<dbReference type="Gene3D" id="1.20.1280.50">
    <property type="match status" value="1"/>
</dbReference>
<dbReference type="AlphaFoldDB" id="A0A8R7VCZ7"/>
<dbReference type="CDD" id="cd22160">
    <property type="entry name" value="F-box_AtFBL13-like"/>
    <property type="match status" value="1"/>
</dbReference>
<dbReference type="Proteomes" id="UP000015106">
    <property type="component" value="Chromosome 7"/>
</dbReference>
<dbReference type="InterPro" id="IPR055411">
    <property type="entry name" value="LRR_FXL15/At3g58940/PEG3-like"/>
</dbReference>
<evidence type="ECO:0000259" key="2">
    <source>
        <dbReference type="Pfam" id="PF00646"/>
    </source>
</evidence>
<evidence type="ECO:0008006" key="6">
    <source>
        <dbReference type="Google" id="ProtNLM"/>
    </source>
</evidence>
<sequence length="237" mass="26082">MDAPAPPSPAHNLKKRKFDRLDEEEPPPEGGRAGDGVGLDLFNALPDDLLCAIISRLPTKDGARTQALARRWRPLWRSAPLNLVGHGLSGQVGKRVAYISKILAEHPGPALRLSIPCLHERYHDKIDGWLRSQALTDLQELSFGYDPPGFRPYRLPPPPIPQSALRFAPTLRVARISYCYFPKLPAESLNFPQLKQLTTHAVTISGDALHSLLSGCLSLESLVLKDNVGVGRLRISS</sequence>
<dbReference type="Pfam" id="PF24758">
    <property type="entry name" value="LRR_At5g56370"/>
    <property type="match status" value="1"/>
</dbReference>
<accession>A0A8R7VCZ7</accession>
<name>A0A8R7VCZ7_TRIUA</name>
<dbReference type="InterPro" id="IPR053781">
    <property type="entry name" value="F-box_AtFBL13-like"/>
</dbReference>
<dbReference type="PANTHER" id="PTHR32141:SF182">
    <property type="entry name" value="F-BOX DOMAIN-CONTAINING PROTEIN"/>
    <property type="match status" value="1"/>
</dbReference>
<dbReference type="SUPFAM" id="SSF81383">
    <property type="entry name" value="F-box domain"/>
    <property type="match status" value="1"/>
</dbReference>
<dbReference type="SUPFAM" id="SSF52047">
    <property type="entry name" value="RNI-like"/>
    <property type="match status" value="1"/>
</dbReference>
<proteinExistence type="predicted"/>
<evidence type="ECO:0000313" key="4">
    <source>
        <dbReference type="EnsemblPlants" id="TuG1812G0700005577.01.T01"/>
    </source>
</evidence>
<dbReference type="Gramene" id="TuG1812G0700005577.01.T01">
    <property type="protein sequence ID" value="TuG1812G0700005577.01.T01"/>
    <property type="gene ID" value="TuG1812G0700005577.01"/>
</dbReference>
<dbReference type="InterPro" id="IPR001810">
    <property type="entry name" value="F-box_dom"/>
</dbReference>
<dbReference type="EnsemblPlants" id="TuG1812G0700005577.01.T01">
    <property type="protein sequence ID" value="TuG1812G0700005577.01.T01"/>
    <property type="gene ID" value="TuG1812G0700005577.01"/>
</dbReference>
<reference evidence="4" key="3">
    <citation type="submission" date="2022-06" db="UniProtKB">
        <authorList>
            <consortium name="EnsemblPlants"/>
        </authorList>
    </citation>
    <scope>IDENTIFICATION</scope>
</reference>
<feature type="domain" description="F-box" evidence="2">
    <location>
        <begin position="44"/>
        <end position="81"/>
    </location>
</feature>
<dbReference type="PANTHER" id="PTHR32141">
    <property type="match status" value="1"/>
</dbReference>
<feature type="region of interest" description="Disordered" evidence="1">
    <location>
        <begin position="1"/>
        <end position="35"/>
    </location>
</feature>
<evidence type="ECO:0000256" key="1">
    <source>
        <dbReference type="SAM" id="MobiDB-lite"/>
    </source>
</evidence>
<keyword evidence="5" id="KW-1185">Reference proteome</keyword>
<evidence type="ECO:0000259" key="3">
    <source>
        <dbReference type="Pfam" id="PF24758"/>
    </source>
</evidence>
<dbReference type="Pfam" id="PF00646">
    <property type="entry name" value="F-box"/>
    <property type="match status" value="1"/>
</dbReference>